<gene>
    <name evidence="1" type="ORF">IDSA_05525</name>
</gene>
<dbReference type="OrthoDB" id="9971607at2"/>
<dbReference type="RefSeq" id="WP_034774848.1">
    <property type="nucleotide sequence ID" value="NZ_JPER01000001.1"/>
</dbReference>
<dbReference type="Proteomes" id="UP000054363">
    <property type="component" value="Unassembled WGS sequence"/>
</dbReference>
<organism evidence="1 2">
    <name type="scientific">Pseudidiomarina salinarum</name>
    <dbReference type="NCBI Taxonomy" id="435908"/>
    <lineage>
        <taxon>Bacteria</taxon>
        <taxon>Pseudomonadati</taxon>
        <taxon>Pseudomonadota</taxon>
        <taxon>Gammaproteobacteria</taxon>
        <taxon>Alteromonadales</taxon>
        <taxon>Idiomarinaceae</taxon>
        <taxon>Pseudidiomarina</taxon>
    </lineage>
</organism>
<comment type="caution">
    <text evidence="1">The sequence shown here is derived from an EMBL/GenBank/DDBJ whole genome shotgun (WGS) entry which is preliminary data.</text>
</comment>
<accession>A0A094IWR4</accession>
<dbReference type="eggNOG" id="ENOG5033VDJ">
    <property type="taxonomic scope" value="Bacteria"/>
</dbReference>
<reference evidence="1 2" key="1">
    <citation type="submission" date="2014-06" db="EMBL/GenBank/DDBJ databases">
        <title>The draft genome sequence of Idiomarina salinarum ISL-52.</title>
        <authorList>
            <person name="Du J."/>
            <person name="Shao Z."/>
        </authorList>
    </citation>
    <scope>NUCLEOTIDE SEQUENCE [LARGE SCALE GENOMIC DNA]</scope>
    <source>
        <strain evidence="1 2">ISL-52</strain>
    </source>
</reference>
<protein>
    <submittedName>
        <fullName evidence="1">Uncharacterized protein</fullName>
    </submittedName>
</protein>
<name>A0A094IWR4_9GAMM</name>
<evidence type="ECO:0000313" key="2">
    <source>
        <dbReference type="Proteomes" id="UP000054363"/>
    </source>
</evidence>
<proteinExistence type="predicted"/>
<evidence type="ECO:0000313" key="1">
    <source>
        <dbReference type="EMBL" id="KFZ32125.1"/>
    </source>
</evidence>
<dbReference type="AlphaFoldDB" id="A0A094IWR4"/>
<dbReference type="EMBL" id="JPER01000001">
    <property type="protein sequence ID" value="KFZ32125.1"/>
    <property type="molecule type" value="Genomic_DNA"/>
</dbReference>
<keyword evidence="2" id="KW-1185">Reference proteome</keyword>
<sequence length="283" mass="33146">MTKDVEIIFEKLQKKEKARSFDSIEYALFLTFDINDLCAQYFSYLNKTEIRNNFIKHILERIERRGERLPENFIEKLLREFYIAEGRRRISLGTSIKIFGSGLNKAQRLKFIKYQLLSPAVLDRKRAFSLIDAAAIKDVESMLWEAWKKYSDSHCLEVLSKYGSLSFLSNHFLQIWNAPNIKFRVKNDVLKRVAVDDFSKVEFLKKDAPVSFLSASIAANRSVDDEFALSVVHSVNKINELGYFFWCLGKLGKKELLLKLLDNIDSIENQIPIETWEPEFYRF</sequence>